<feature type="repeat" description="PPR" evidence="2">
    <location>
        <begin position="363"/>
        <end position="397"/>
    </location>
</feature>
<evidence type="ECO:0008006" key="5">
    <source>
        <dbReference type="Google" id="ProtNLM"/>
    </source>
</evidence>
<accession>A0A4Y7ITU0</accession>
<feature type="repeat" description="PPR" evidence="2">
    <location>
        <begin position="468"/>
        <end position="502"/>
    </location>
</feature>
<dbReference type="InterPro" id="IPR002885">
    <property type="entry name" value="PPR_rpt"/>
</dbReference>
<dbReference type="Proteomes" id="UP000316621">
    <property type="component" value="Chromosome 2"/>
</dbReference>
<dbReference type="Gramene" id="RZC51151">
    <property type="protein sequence ID" value="RZC51151"/>
    <property type="gene ID" value="C5167_019576"/>
</dbReference>
<feature type="repeat" description="PPR" evidence="2">
    <location>
        <begin position="221"/>
        <end position="256"/>
    </location>
</feature>
<dbReference type="GO" id="GO:0003729">
    <property type="term" value="F:mRNA binding"/>
    <property type="evidence" value="ECO:0007669"/>
    <property type="project" value="TreeGrafter"/>
</dbReference>
<feature type="repeat" description="PPR" evidence="2">
    <location>
        <begin position="327"/>
        <end position="362"/>
    </location>
</feature>
<feature type="repeat" description="PPR" evidence="2">
    <location>
        <begin position="503"/>
        <end position="537"/>
    </location>
</feature>
<feature type="repeat" description="PPR" evidence="2">
    <location>
        <begin position="573"/>
        <end position="607"/>
    </location>
</feature>
<dbReference type="SUPFAM" id="SSF81901">
    <property type="entry name" value="HCP-like"/>
    <property type="match status" value="1"/>
</dbReference>
<dbReference type="EMBL" id="CM010716">
    <property type="protein sequence ID" value="RZC51151.1"/>
    <property type="molecule type" value="Genomic_DNA"/>
</dbReference>
<dbReference type="InterPro" id="IPR011990">
    <property type="entry name" value="TPR-like_helical_dom_sf"/>
</dbReference>
<dbReference type="PANTHER" id="PTHR47932">
    <property type="entry name" value="ATPASE EXPRESSION PROTEIN 3"/>
    <property type="match status" value="1"/>
</dbReference>
<keyword evidence="1" id="KW-0677">Repeat</keyword>
<feature type="repeat" description="PPR" evidence="2">
    <location>
        <begin position="257"/>
        <end position="291"/>
    </location>
</feature>
<dbReference type="Pfam" id="PF01535">
    <property type="entry name" value="PPR"/>
    <property type="match status" value="2"/>
</dbReference>
<gene>
    <name evidence="3" type="ORF">C5167_019576</name>
</gene>
<dbReference type="OrthoDB" id="185373at2759"/>
<dbReference type="OMA" id="EMVGVGW"/>
<sequence>MLSCPSILRLLQYKLLWHSSSSPLSKYHNPFFIFLSSFSSQPPLPPQTELTQTETSITTICNLVNQSYSSCQSDSTATTTMPKLLNLQFHPSVLTPEQPITVIASLINNSGPMVALSFFYWAIRIPQYRHFMRFYITTASSFIQFGHPDKAHEVLRYMVASFYEIGKLDYAINMVFEIHNLGLPPNVHTLNCILRFIVESSLMKLAENVFVEISDRGVSPNACTYKTMIIGHCREGSSISVVEKWVNEMMEKGFVLDNVACTAMVDLFCKKGSVDRVFGVFKKMCEMGYPPNVINYSALVSQLCKRGSIKQAFEVLEEMGKRGWKPNVYTHTALIDGLCKKGWTEKAYKLFLKLVRSENYKPNVHTYTAMIGGYCKEKKLDRAEMLFRRMQEQDLAPNTNTYTTLIDGLAKVGNFVRVNELMEQMVEEGCNPNICTYNSLVNGLCKKGDLQEAYRMLEIAFERGLRADHITYTILISEHCRRSDTKKAMEVFSKLITAGCCPDIHTYTSLIGAFCRQKDIKEGERFLKEALNQGLVPTKQTYTSLICGHCRDGNSGLALEIFQRMSKKVSAADSLTYGALISGLCKESKLKEARILYDSMVDKGLTPCEVTPLTVAYEYCKLEDTVTAMAVLDRLDTRSWIRTGKTLIRKLCCEGKVEMAAEFYHKLLDKDRNADPVICAAFKTACYESNKYSIASGISERISKEGFFVAVVPLSVKRLSRESLQFVEAS</sequence>
<dbReference type="PANTHER" id="PTHR47932:SF34">
    <property type="entry name" value="OS10G0147250 PROTEIN"/>
    <property type="match status" value="1"/>
</dbReference>
<feature type="repeat" description="PPR" evidence="2">
    <location>
        <begin position="398"/>
        <end position="432"/>
    </location>
</feature>
<keyword evidence="4" id="KW-1185">Reference proteome</keyword>
<dbReference type="NCBIfam" id="TIGR00756">
    <property type="entry name" value="PPR"/>
    <property type="match status" value="11"/>
</dbReference>
<dbReference type="Pfam" id="PF13041">
    <property type="entry name" value="PPR_2"/>
    <property type="match status" value="6"/>
</dbReference>
<evidence type="ECO:0000256" key="1">
    <source>
        <dbReference type="ARBA" id="ARBA00022737"/>
    </source>
</evidence>
<dbReference type="AlphaFoldDB" id="A0A4Y7ITU0"/>
<feature type="repeat" description="PPR" evidence="2">
    <location>
        <begin position="292"/>
        <end position="326"/>
    </location>
</feature>
<dbReference type="PROSITE" id="PS51375">
    <property type="entry name" value="PPR"/>
    <property type="match status" value="11"/>
</dbReference>
<organism evidence="3 4">
    <name type="scientific">Papaver somniferum</name>
    <name type="common">Opium poppy</name>
    <dbReference type="NCBI Taxonomy" id="3469"/>
    <lineage>
        <taxon>Eukaryota</taxon>
        <taxon>Viridiplantae</taxon>
        <taxon>Streptophyta</taxon>
        <taxon>Embryophyta</taxon>
        <taxon>Tracheophyta</taxon>
        <taxon>Spermatophyta</taxon>
        <taxon>Magnoliopsida</taxon>
        <taxon>Ranunculales</taxon>
        <taxon>Papaveraceae</taxon>
        <taxon>Papaveroideae</taxon>
        <taxon>Papaver</taxon>
    </lineage>
</organism>
<proteinExistence type="predicted"/>
<feature type="repeat" description="PPR" evidence="2">
    <location>
        <begin position="538"/>
        <end position="568"/>
    </location>
</feature>
<name>A0A4Y7ITU0_PAPSO</name>
<protein>
    <recommendedName>
        <fullName evidence="5">Pentacotripeptide-repeat region of PRORP domain-containing protein</fullName>
    </recommendedName>
</protein>
<evidence type="ECO:0000256" key="2">
    <source>
        <dbReference type="PROSITE-ProRule" id="PRU00708"/>
    </source>
</evidence>
<dbReference type="Gene3D" id="1.25.40.10">
    <property type="entry name" value="Tetratricopeptide repeat domain"/>
    <property type="match status" value="6"/>
</dbReference>
<evidence type="ECO:0000313" key="3">
    <source>
        <dbReference type="EMBL" id="RZC51151.1"/>
    </source>
</evidence>
<evidence type="ECO:0000313" key="4">
    <source>
        <dbReference type="Proteomes" id="UP000316621"/>
    </source>
</evidence>
<feature type="repeat" description="PPR" evidence="2">
    <location>
        <begin position="433"/>
        <end position="467"/>
    </location>
</feature>
<reference evidence="3 4" key="1">
    <citation type="journal article" date="2018" name="Science">
        <title>The opium poppy genome and morphinan production.</title>
        <authorList>
            <person name="Guo L."/>
            <person name="Winzer T."/>
            <person name="Yang X."/>
            <person name="Li Y."/>
            <person name="Ning Z."/>
            <person name="He Z."/>
            <person name="Teodor R."/>
            <person name="Lu Y."/>
            <person name="Bowser T.A."/>
            <person name="Graham I.A."/>
            <person name="Ye K."/>
        </authorList>
    </citation>
    <scope>NUCLEOTIDE SEQUENCE [LARGE SCALE GENOMIC DNA]</scope>
    <source>
        <strain evidence="4">cv. HN1</strain>
        <tissue evidence="3">Leaves</tissue>
    </source>
</reference>